<gene>
    <name evidence="8" type="ORF">BHF68_07565</name>
</gene>
<evidence type="ECO:0000256" key="6">
    <source>
        <dbReference type="SAM" id="Phobius"/>
    </source>
</evidence>
<feature type="transmembrane region" description="Helical" evidence="6">
    <location>
        <begin position="49"/>
        <end position="72"/>
    </location>
</feature>
<dbReference type="InterPro" id="IPR010432">
    <property type="entry name" value="RDD"/>
</dbReference>
<protein>
    <recommendedName>
        <fullName evidence="7">RDD domain-containing protein</fullName>
    </recommendedName>
</protein>
<comment type="caution">
    <text evidence="8">The sequence shown here is derived from an EMBL/GenBank/DDBJ whole genome shotgun (WGS) entry which is preliminary data.</text>
</comment>
<evidence type="ECO:0000256" key="5">
    <source>
        <dbReference type="ARBA" id="ARBA00023136"/>
    </source>
</evidence>
<keyword evidence="3 6" id="KW-0812">Transmembrane</keyword>
<organism evidence="8 9">
    <name type="scientific">Desulfuribacillus alkaliarsenatis</name>
    <dbReference type="NCBI Taxonomy" id="766136"/>
    <lineage>
        <taxon>Bacteria</taxon>
        <taxon>Bacillati</taxon>
        <taxon>Bacillota</taxon>
        <taxon>Desulfuribacillia</taxon>
        <taxon>Desulfuribacillales</taxon>
        <taxon>Desulfuribacillaceae</taxon>
        <taxon>Desulfuribacillus</taxon>
    </lineage>
</organism>
<evidence type="ECO:0000313" key="9">
    <source>
        <dbReference type="Proteomes" id="UP000094296"/>
    </source>
</evidence>
<dbReference type="PANTHER" id="PTHR36115:SF9">
    <property type="entry name" value="LMO1584 PROTEIN"/>
    <property type="match status" value="1"/>
</dbReference>
<feature type="transmembrane region" description="Helical" evidence="6">
    <location>
        <begin position="12"/>
        <end position="37"/>
    </location>
</feature>
<accession>A0A1E5G1D3</accession>
<evidence type="ECO:0000256" key="3">
    <source>
        <dbReference type="ARBA" id="ARBA00022692"/>
    </source>
</evidence>
<dbReference type="STRING" id="766136.BHF68_07565"/>
<dbReference type="GO" id="GO:0005886">
    <property type="term" value="C:plasma membrane"/>
    <property type="evidence" value="ECO:0007669"/>
    <property type="project" value="UniProtKB-SubCell"/>
</dbReference>
<evidence type="ECO:0000313" key="8">
    <source>
        <dbReference type="EMBL" id="OEF96644.1"/>
    </source>
</evidence>
<reference evidence="8 9" key="1">
    <citation type="submission" date="2016-09" db="EMBL/GenBank/DDBJ databases">
        <title>Draft genome sequence for the type strain of Desulfuribacillus alkaliarsenatis AHT28, an obligately anaerobic, sulfidogenic bacterium isolated from Russian soda lake sediments.</title>
        <authorList>
            <person name="Abin C.A."/>
            <person name="Hollibaugh J.T."/>
        </authorList>
    </citation>
    <scope>NUCLEOTIDE SEQUENCE [LARGE SCALE GENOMIC DNA]</scope>
    <source>
        <strain evidence="8 9">AHT28</strain>
    </source>
</reference>
<keyword evidence="2" id="KW-1003">Cell membrane</keyword>
<dbReference type="Pfam" id="PF06271">
    <property type="entry name" value="RDD"/>
    <property type="match status" value="1"/>
</dbReference>
<dbReference type="Proteomes" id="UP000094296">
    <property type="component" value="Unassembled WGS sequence"/>
</dbReference>
<keyword evidence="5 6" id="KW-0472">Membrane</keyword>
<name>A0A1E5G1D3_9FIRM</name>
<keyword evidence="9" id="KW-1185">Reference proteome</keyword>
<dbReference type="EMBL" id="MIJE01000031">
    <property type="protein sequence ID" value="OEF96644.1"/>
    <property type="molecule type" value="Genomic_DNA"/>
</dbReference>
<comment type="subcellular location">
    <subcellularLocation>
        <location evidence="1">Cell membrane</location>
        <topology evidence="1">Multi-pass membrane protein</topology>
    </subcellularLocation>
</comment>
<keyword evidence="4 6" id="KW-1133">Transmembrane helix</keyword>
<dbReference type="OrthoDB" id="9793824at2"/>
<evidence type="ECO:0000259" key="7">
    <source>
        <dbReference type="Pfam" id="PF06271"/>
    </source>
</evidence>
<sequence length="160" mass="18628">MRKVKYRTAGFWVRFLAYIVDLISIGALSAIFLSILFRLIELPTAITQWMTIGFATVGLIGFVYFTVMTRYWSQTLGKMIMGIRVVKRDGEYLDWITVLIREIPGRAISQLLGSHIGYLWVAFHPKKLSWHDMFCDTYVVHVHEIEKQRWVNILPISSDN</sequence>
<evidence type="ECO:0000256" key="2">
    <source>
        <dbReference type="ARBA" id="ARBA00022475"/>
    </source>
</evidence>
<evidence type="ECO:0000256" key="1">
    <source>
        <dbReference type="ARBA" id="ARBA00004651"/>
    </source>
</evidence>
<dbReference type="InterPro" id="IPR051791">
    <property type="entry name" value="Pra-immunoreactive"/>
</dbReference>
<dbReference type="AlphaFoldDB" id="A0A1E5G1D3"/>
<proteinExistence type="predicted"/>
<feature type="domain" description="RDD" evidence="7">
    <location>
        <begin position="8"/>
        <end position="135"/>
    </location>
</feature>
<dbReference type="PANTHER" id="PTHR36115">
    <property type="entry name" value="PROLINE-RICH ANTIGEN HOMOLOG-RELATED"/>
    <property type="match status" value="1"/>
</dbReference>
<evidence type="ECO:0000256" key="4">
    <source>
        <dbReference type="ARBA" id="ARBA00022989"/>
    </source>
</evidence>